<dbReference type="GO" id="GO:0006796">
    <property type="term" value="P:phosphate-containing compound metabolic process"/>
    <property type="evidence" value="ECO:0007669"/>
    <property type="project" value="UniProtKB-ARBA"/>
</dbReference>
<organism evidence="9 12">
    <name type="scientific">Dinothrombium tinctorium</name>
    <dbReference type="NCBI Taxonomy" id="1965070"/>
    <lineage>
        <taxon>Eukaryota</taxon>
        <taxon>Metazoa</taxon>
        <taxon>Ecdysozoa</taxon>
        <taxon>Arthropoda</taxon>
        <taxon>Chelicerata</taxon>
        <taxon>Arachnida</taxon>
        <taxon>Acari</taxon>
        <taxon>Acariformes</taxon>
        <taxon>Trombidiformes</taxon>
        <taxon>Prostigmata</taxon>
        <taxon>Anystina</taxon>
        <taxon>Parasitengona</taxon>
        <taxon>Trombidioidea</taxon>
        <taxon>Trombidiidae</taxon>
        <taxon>Dinothrombium</taxon>
    </lineage>
</organism>
<dbReference type="PANTHER" id="PTHR42909">
    <property type="entry name" value="ZGC:136858"/>
    <property type="match status" value="1"/>
</dbReference>
<dbReference type="GO" id="GO:0016798">
    <property type="term" value="F:hydrolase activity, acting on glycosyl bonds"/>
    <property type="evidence" value="ECO:0007669"/>
    <property type="project" value="UniProtKB-KW"/>
</dbReference>
<comment type="caution">
    <text evidence="9">The sequence shown here is derived from an EMBL/GenBank/DDBJ whole genome shotgun (WGS) entry which is preliminary data.</text>
</comment>
<evidence type="ECO:0000256" key="2">
    <source>
        <dbReference type="ARBA" id="ARBA00022723"/>
    </source>
</evidence>
<keyword evidence="12" id="KW-1185">Reference proteome</keyword>
<feature type="domain" description="Carbohydrate kinase PfkB" evidence="8">
    <location>
        <begin position="352"/>
        <end position="679"/>
    </location>
</feature>
<keyword evidence="5" id="KW-0464">Manganese</keyword>
<evidence type="ECO:0000256" key="3">
    <source>
        <dbReference type="ARBA" id="ARBA00022777"/>
    </source>
</evidence>
<dbReference type="Pfam" id="PF00294">
    <property type="entry name" value="PfkB"/>
    <property type="match status" value="1"/>
</dbReference>
<proteinExistence type="inferred from homology"/>
<sequence length="691" mass="75310">MQSSKCIRMARRCLSTLNNVFSISKEVKDAILNRKAILALESTIVTHGMPYPINFNTAMEVERIVRENAVIPATIGVVNGIIKVGLSSDELNFLAKSTQVVKISRRDLPFVVTKALSGGTTVSATMAIAHRAGIKCFATGGIGGVHRGAEITFDISADLRELGRTPIAVFSSGIKSILDIEKTLEYLETEGVAVTVFTENGKENETDFPAFYTSKSDFKVNYSVKSVQEAAELIYKHEILQLVNSILIAVPVPEEFSLSKSSIDKSIEGALEEAKVRNIKGKDITPFVLSKVTELSKGDSLQTNVALIKNNARVGSQIALYYQKLKNEHSSNDYSDKVGLVSKKRNLLPKYDIVVVGASMIDVMLSVNSENLSFDGTTVSASTNVTMGGVGRNLAHCLSKLGHNVLLLSAVGDDQNGKMILSKLSEMDLSGVNILQTTSTSTMYAIMNHGESKLLIGSVEANRHISVDHVSKFADHFTKAAFVMIDANIPIFTAEYVLNLCYEKGVPVFYEPTDPRLAANILKIDSECKNCLTFASPNLMELKAICEQLDDQNFASIDSISELKEICLNYGKKVVPNNFETLLVTLGSKGVILLTGKNPQDFVKTGPGLDFNKHDNFKIHLQHFPAQQVRETEIISSLGAGDCFASAFVSALTKRRSLAESIRFAMTAATLSLKSKDTVPDSLSNLKNYFN</sequence>
<dbReference type="EMBL" id="NCKU01000641">
    <property type="protein sequence ID" value="RWS14708.1"/>
    <property type="molecule type" value="Genomic_DNA"/>
</dbReference>
<evidence type="ECO:0000313" key="10">
    <source>
        <dbReference type="EMBL" id="RWS14189.1"/>
    </source>
</evidence>
<dbReference type="InterPro" id="IPR007342">
    <property type="entry name" value="PsuG"/>
</dbReference>
<evidence type="ECO:0000313" key="11">
    <source>
        <dbReference type="EMBL" id="RWS14708.1"/>
    </source>
</evidence>
<keyword evidence="1" id="KW-0808">Transferase</keyword>
<reference evidence="9 12" key="1">
    <citation type="journal article" date="2018" name="Gigascience">
        <title>Genomes of trombidid mites reveal novel predicted allergens and laterally-transferred genes associated with secondary metabolism.</title>
        <authorList>
            <person name="Dong X."/>
            <person name="Chaisiri K."/>
            <person name="Xia D."/>
            <person name="Armstrong S.D."/>
            <person name="Fang Y."/>
            <person name="Donnelly M.J."/>
            <person name="Kadowaki T."/>
            <person name="McGarry J.W."/>
            <person name="Darby A.C."/>
            <person name="Makepeace B.L."/>
        </authorList>
    </citation>
    <scope>NUCLEOTIDE SEQUENCE [LARGE SCALE GENOMIC DNA]</scope>
    <source>
        <strain evidence="9">UoL-WK</strain>
    </source>
</reference>
<evidence type="ECO:0000256" key="5">
    <source>
        <dbReference type="ARBA" id="ARBA00023211"/>
    </source>
</evidence>
<name>A0A3S3Q559_9ACAR</name>
<dbReference type="Pfam" id="PF04227">
    <property type="entry name" value="Indigoidine_A"/>
    <property type="match status" value="1"/>
</dbReference>
<dbReference type="EMBL" id="NCKU01000780">
    <property type="protein sequence ID" value="RWS14189.1"/>
    <property type="molecule type" value="Genomic_DNA"/>
</dbReference>
<evidence type="ECO:0000256" key="7">
    <source>
        <dbReference type="ARBA" id="ARBA00023295"/>
    </source>
</evidence>
<keyword evidence="3" id="KW-0418">Kinase</keyword>
<dbReference type="GO" id="GO:0046872">
    <property type="term" value="F:metal ion binding"/>
    <property type="evidence" value="ECO:0007669"/>
    <property type="project" value="UniProtKB-KW"/>
</dbReference>
<keyword evidence="4" id="KW-0378">Hydrolase</keyword>
<evidence type="ECO:0000259" key="8">
    <source>
        <dbReference type="Pfam" id="PF00294"/>
    </source>
</evidence>
<dbReference type="PROSITE" id="PS00584">
    <property type="entry name" value="PFKB_KINASES_2"/>
    <property type="match status" value="1"/>
</dbReference>
<evidence type="ECO:0000256" key="1">
    <source>
        <dbReference type="ARBA" id="ARBA00022679"/>
    </source>
</evidence>
<dbReference type="Proteomes" id="UP000285301">
    <property type="component" value="Unassembled WGS sequence"/>
</dbReference>
<dbReference type="PANTHER" id="PTHR42909:SF1">
    <property type="entry name" value="CARBOHYDRATE KINASE PFKB DOMAIN-CONTAINING PROTEIN"/>
    <property type="match status" value="1"/>
</dbReference>
<accession>A0A3S3Q559</accession>
<dbReference type="OrthoDB" id="198885at2759"/>
<evidence type="ECO:0000313" key="9">
    <source>
        <dbReference type="EMBL" id="RWS14158.1"/>
    </source>
</evidence>
<evidence type="ECO:0000313" key="12">
    <source>
        <dbReference type="Proteomes" id="UP000285301"/>
    </source>
</evidence>
<dbReference type="EMBL" id="NCKU01000788">
    <property type="protein sequence ID" value="RWS14158.1"/>
    <property type="molecule type" value="Genomic_DNA"/>
</dbReference>
<evidence type="ECO:0000256" key="6">
    <source>
        <dbReference type="ARBA" id="ARBA00023239"/>
    </source>
</evidence>
<dbReference type="GO" id="GO:0004730">
    <property type="term" value="F:pseudouridylate synthase activity"/>
    <property type="evidence" value="ECO:0007669"/>
    <property type="project" value="InterPro"/>
</dbReference>
<dbReference type="InterPro" id="IPR011611">
    <property type="entry name" value="PfkB_dom"/>
</dbReference>
<dbReference type="STRING" id="1965070.A0A3S3Q559"/>
<dbReference type="SUPFAM" id="SSF53613">
    <property type="entry name" value="Ribokinase-like"/>
    <property type="match status" value="1"/>
</dbReference>
<dbReference type="GO" id="GO:0005737">
    <property type="term" value="C:cytoplasm"/>
    <property type="evidence" value="ECO:0007669"/>
    <property type="project" value="TreeGrafter"/>
</dbReference>
<dbReference type="InterPro" id="IPR022830">
    <property type="entry name" value="Indigdn_synthA-like"/>
</dbReference>
<dbReference type="AlphaFoldDB" id="A0A3S3Q559"/>
<dbReference type="SUPFAM" id="SSF110581">
    <property type="entry name" value="Indigoidine synthase A-like"/>
    <property type="match status" value="1"/>
</dbReference>
<reference evidence="9" key="2">
    <citation type="submission" date="2018-11" db="EMBL/GenBank/DDBJ databases">
        <title>Trombidioid mite genomics.</title>
        <authorList>
            <person name="Dong X."/>
        </authorList>
    </citation>
    <scope>NUCLEOTIDE SEQUENCE</scope>
    <source>
        <strain evidence="9">UoL-WK</strain>
    </source>
</reference>
<dbReference type="Gene3D" id="3.40.1190.20">
    <property type="match status" value="1"/>
</dbReference>
<protein>
    <recommendedName>
        <fullName evidence="8">Carbohydrate kinase PfkB domain-containing protein</fullName>
    </recommendedName>
</protein>
<keyword evidence="6" id="KW-0456">Lyase</keyword>
<keyword evidence="7" id="KW-0326">Glycosidase</keyword>
<dbReference type="GO" id="GO:0016301">
    <property type="term" value="F:kinase activity"/>
    <property type="evidence" value="ECO:0007669"/>
    <property type="project" value="UniProtKB-KW"/>
</dbReference>
<gene>
    <name evidence="10" type="ORF">B4U79_00800</name>
    <name evidence="11" type="ORF">B4U79_07770</name>
    <name evidence="9" type="ORF">B4U79_12808</name>
</gene>
<evidence type="ECO:0000256" key="4">
    <source>
        <dbReference type="ARBA" id="ARBA00022801"/>
    </source>
</evidence>
<dbReference type="HAMAP" id="MF_01876">
    <property type="entry name" value="PsiMP_glycosidase"/>
    <property type="match status" value="1"/>
</dbReference>
<keyword evidence="2" id="KW-0479">Metal-binding</keyword>
<dbReference type="InterPro" id="IPR002173">
    <property type="entry name" value="Carboh/pur_kinase_PfkB_CS"/>
</dbReference>
<dbReference type="InterPro" id="IPR029056">
    <property type="entry name" value="Ribokinase-like"/>
</dbReference>
<dbReference type="Gene3D" id="3.40.1790.10">
    <property type="entry name" value="Indigoidine synthase domain"/>
    <property type="match status" value="1"/>
</dbReference>